<evidence type="ECO:0000259" key="5">
    <source>
        <dbReference type="Pfam" id="PF00460"/>
    </source>
</evidence>
<dbReference type="EMBL" id="CP001635">
    <property type="protein sequence ID" value="ACS18907.1"/>
    <property type="molecule type" value="Genomic_DNA"/>
</dbReference>
<sequence>MLESIYVGMTGLLGYSRGLRVIANNTANINTPGFKSSSLQFADMFYSGGNLGGGSTSQNRDQVGFGLSTAGTSLSFKQGELRQTGNDLDMAVDGQGLFALQDANGKTTYTRAGQFKFDADGTLVSRVNGEKVMGLDDRGGLVAITLAGQMMSLGRPTSRVEFSGNLSNTVTEQTIGGIAVVDASGASHTLTMKFSVVSAAQSGTTMKVELMEGTTVVSTGQMVFVGGKPTPETAKLQAAYAPAGQPPMALTLDFSSDVVLFAGQTSLKVDSQDGIGPGALSGTTFDADGNLTLNYSNGSTVKGARLALARFDSPDAVGSLGDNQFEQLDENAWHLGVAGEGAFGKVSAGRVEISNVDLSQEFSDLVIMQRGYQASSQIISTANDMLQELFSMKSK</sequence>
<dbReference type="AlphaFoldDB" id="C5CYE8"/>
<dbReference type="NCBIfam" id="TIGR03506">
    <property type="entry name" value="FlgEFG_subfam"/>
    <property type="match status" value="1"/>
</dbReference>
<name>C5CYE8_VARPS</name>
<dbReference type="Pfam" id="PF06429">
    <property type="entry name" value="Flg_bbr_C"/>
    <property type="match status" value="1"/>
</dbReference>
<feature type="domain" description="Flagellar basal-body/hook protein C-terminal" evidence="6">
    <location>
        <begin position="348"/>
        <end position="390"/>
    </location>
</feature>
<dbReference type="PANTHER" id="PTHR30435">
    <property type="entry name" value="FLAGELLAR PROTEIN"/>
    <property type="match status" value="1"/>
</dbReference>
<dbReference type="KEGG" id="vap:Vapar_2278"/>
<comment type="subcellular location">
    <subcellularLocation>
        <location evidence="1 4">Bacterial flagellum basal body</location>
    </subcellularLocation>
</comment>
<dbReference type="InterPro" id="IPR020013">
    <property type="entry name" value="Flagellar_FlgE/F/G"/>
</dbReference>
<dbReference type="eggNOG" id="COG1749">
    <property type="taxonomic scope" value="Bacteria"/>
</dbReference>
<dbReference type="HOGENOM" id="CLU_013687_2_4_4"/>
<evidence type="ECO:0000259" key="7">
    <source>
        <dbReference type="Pfam" id="PF22692"/>
    </source>
</evidence>
<organism evidence="8">
    <name type="scientific">Variovorax paradoxus (strain S110)</name>
    <dbReference type="NCBI Taxonomy" id="543728"/>
    <lineage>
        <taxon>Bacteria</taxon>
        <taxon>Pseudomonadati</taxon>
        <taxon>Pseudomonadota</taxon>
        <taxon>Betaproteobacteria</taxon>
        <taxon>Burkholderiales</taxon>
        <taxon>Comamonadaceae</taxon>
        <taxon>Variovorax</taxon>
    </lineage>
</organism>
<dbReference type="PANTHER" id="PTHR30435:SF1">
    <property type="entry name" value="FLAGELLAR HOOK PROTEIN FLGE"/>
    <property type="match status" value="1"/>
</dbReference>
<evidence type="ECO:0000256" key="3">
    <source>
        <dbReference type="ARBA" id="ARBA00023143"/>
    </source>
</evidence>
<dbReference type="GO" id="GO:0009425">
    <property type="term" value="C:bacterial-type flagellum basal body"/>
    <property type="evidence" value="ECO:0007669"/>
    <property type="project" value="UniProtKB-SubCell"/>
</dbReference>
<dbReference type="InterPro" id="IPR010930">
    <property type="entry name" value="Flg_bb/hook_C_dom"/>
</dbReference>
<comment type="function">
    <text evidence="4">A flexible structure which links the flagellar filament to the drive apparatus in the basal body.</text>
</comment>
<dbReference type="OrthoDB" id="8578401at2"/>
<feature type="domain" description="Flagellar hook protein FlgE/F/G-like D1" evidence="7">
    <location>
        <begin position="91"/>
        <end position="145"/>
    </location>
</feature>
<accession>C5CYE8</accession>
<proteinExistence type="inferred from homology"/>
<dbReference type="Pfam" id="PF22692">
    <property type="entry name" value="LlgE_F_G_D1"/>
    <property type="match status" value="1"/>
</dbReference>
<evidence type="ECO:0000313" key="8">
    <source>
        <dbReference type="EMBL" id="ACS18907.1"/>
    </source>
</evidence>
<dbReference type="Pfam" id="PF00460">
    <property type="entry name" value="Flg_bb_rod"/>
    <property type="match status" value="1"/>
</dbReference>
<dbReference type="SUPFAM" id="SSF117143">
    <property type="entry name" value="Flagellar hook protein flgE"/>
    <property type="match status" value="1"/>
</dbReference>
<keyword evidence="3 4" id="KW-0975">Bacterial flagellum</keyword>
<dbReference type="GO" id="GO:0071978">
    <property type="term" value="P:bacterial-type flagellum-dependent swarming motility"/>
    <property type="evidence" value="ECO:0007669"/>
    <property type="project" value="TreeGrafter"/>
</dbReference>
<dbReference type="GO" id="GO:0009424">
    <property type="term" value="C:bacterial-type flagellum hook"/>
    <property type="evidence" value="ECO:0007669"/>
    <property type="project" value="TreeGrafter"/>
</dbReference>
<reference evidence="8" key="1">
    <citation type="submission" date="2009-06" db="EMBL/GenBank/DDBJ databases">
        <title>Complete sequence of chromosome 1 of Variovorax paradoxus S110.</title>
        <authorList>
            <consortium name="US DOE Joint Genome Institute"/>
            <person name="Lucas S."/>
            <person name="Copeland A."/>
            <person name="Lapidus A."/>
            <person name="Glavina del Rio T."/>
            <person name="Tice H."/>
            <person name="Bruce D."/>
            <person name="Goodwin L."/>
            <person name="Pitluck S."/>
            <person name="Chertkov O."/>
            <person name="Brettin T."/>
            <person name="Detter J.C."/>
            <person name="Han C."/>
            <person name="Larimer F."/>
            <person name="Land M."/>
            <person name="Hauser L."/>
            <person name="Kyrpides N."/>
            <person name="Ovchinnikova G."/>
            <person name="Orwin P."/>
            <person name="Leadbetter J.R."/>
            <person name="Spain J.C."/>
            <person name="Han J.I."/>
        </authorList>
    </citation>
    <scope>NUCLEOTIDE SEQUENCE</scope>
    <source>
        <strain evidence="8">S110</strain>
    </source>
</reference>
<dbReference type="InterPro" id="IPR053967">
    <property type="entry name" value="LlgE_F_G-like_D1"/>
</dbReference>
<gene>
    <name evidence="8" type="ordered locus">Vapar_2278</name>
</gene>
<evidence type="ECO:0000256" key="2">
    <source>
        <dbReference type="ARBA" id="ARBA00009677"/>
    </source>
</evidence>
<feature type="domain" description="Flagellar basal body rod protein N-terminal" evidence="5">
    <location>
        <begin position="5"/>
        <end position="35"/>
    </location>
</feature>
<dbReference type="STRING" id="543728.Vapar_2278"/>
<comment type="similarity">
    <text evidence="2 4">Belongs to the flagella basal body rod proteins family.</text>
</comment>
<protein>
    <recommendedName>
        <fullName evidence="4">Flagellar hook protein FlgE</fullName>
    </recommendedName>
</protein>
<dbReference type="GO" id="GO:0005829">
    <property type="term" value="C:cytosol"/>
    <property type="evidence" value="ECO:0007669"/>
    <property type="project" value="TreeGrafter"/>
</dbReference>
<evidence type="ECO:0000259" key="6">
    <source>
        <dbReference type="Pfam" id="PF06429"/>
    </source>
</evidence>
<dbReference type="InterPro" id="IPR001444">
    <property type="entry name" value="Flag_bb_rod_N"/>
</dbReference>
<evidence type="ECO:0000256" key="4">
    <source>
        <dbReference type="RuleBase" id="RU362116"/>
    </source>
</evidence>
<evidence type="ECO:0000256" key="1">
    <source>
        <dbReference type="ARBA" id="ARBA00004117"/>
    </source>
</evidence>
<dbReference type="InterPro" id="IPR037925">
    <property type="entry name" value="FlgE/F/G-like"/>
</dbReference>